<organism evidence="12 13">
    <name type="scientific">Coemansia javaensis</name>
    <dbReference type="NCBI Taxonomy" id="2761396"/>
    <lineage>
        <taxon>Eukaryota</taxon>
        <taxon>Fungi</taxon>
        <taxon>Fungi incertae sedis</taxon>
        <taxon>Zoopagomycota</taxon>
        <taxon>Kickxellomycotina</taxon>
        <taxon>Kickxellomycetes</taxon>
        <taxon>Kickxellales</taxon>
        <taxon>Kickxellaceae</taxon>
        <taxon>Coemansia</taxon>
    </lineage>
</organism>
<keyword evidence="6 10" id="KW-0496">Mitochondrion</keyword>
<dbReference type="PANTHER" id="PTHR28202:SF1">
    <property type="entry name" value="ASSEMBLY FACTOR CBP4"/>
    <property type="match status" value="1"/>
</dbReference>
<dbReference type="EMBL" id="JANBUL010000408">
    <property type="protein sequence ID" value="KAJ2776023.1"/>
    <property type="molecule type" value="Genomic_DNA"/>
</dbReference>
<keyword evidence="3" id="KW-0812">Transmembrane</keyword>
<gene>
    <name evidence="12" type="primary">CBP4</name>
    <name evidence="12" type="ORF">H4R18_005909</name>
</gene>
<evidence type="ECO:0000256" key="10">
    <source>
        <dbReference type="RuleBase" id="RU368005"/>
    </source>
</evidence>
<protein>
    <recommendedName>
        <fullName evidence="10">Cytochrome b mRNA-processing protein 4</fullName>
    </recommendedName>
</protein>
<dbReference type="Proteomes" id="UP001140217">
    <property type="component" value="Unassembled WGS sequence"/>
</dbReference>
<dbReference type="PANTHER" id="PTHR28202">
    <property type="entry name" value="ASSEMBLY FACTOR CBP4"/>
    <property type="match status" value="1"/>
</dbReference>
<evidence type="ECO:0000256" key="2">
    <source>
        <dbReference type="ARBA" id="ARBA00006780"/>
    </source>
</evidence>
<dbReference type="OrthoDB" id="5576752at2759"/>
<accession>A0A9W8H3V8</accession>
<comment type="subcellular location">
    <subcellularLocation>
        <location evidence="1">Membrane</location>
        <topology evidence="1">Single-pass membrane protein</topology>
    </subcellularLocation>
    <subcellularLocation>
        <location evidence="10">Mitochondrion inner membrane</location>
        <topology evidence="10">Single-pass membrane protein</topology>
    </subcellularLocation>
</comment>
<evidence type="ECO:0000256" key="6">
    <source>
        <dbReference type="ARBA" id="ARBA00023128"/>
    </source>
</evidence>
<dbReference type="InterPro" id="IPR012420">
    <property type="entry name" value="Cbp4"/>
</dbReference>
<reference evidence="12" key="1">
    <citation type="submission" date="2022-07" db="EMBL/GenBank/DDBJ databases">
        <title>Phylogenomic reconstructions and comparative analyses of Kickxellomycotina fungi.</title>
        <authorList>
            <person name="Reynolds N.K."/>
            <person name="Stajich J.E."/>
            <person name="Barry K."/>
            <person name="Grigoriev I.V."/>
            <person name="Crous P."/>
            <person name="Smith M.E."/>
        </authorList>
    </citation>
    <scope>NUCLEOTIDE SEQUENCE</scope>
    <source>
        <strain evidence="12">NBRC 105414</strain>
    </source>
</reference>
<keyword evidence="5" id="KW-1133">Transmembrane helix</keyword>
<comment type="function">
    <text evidence="9 10">Essential for the assembly of ubiquinol-cytochrome c reductase. It has a direct effect on the correct occurrence of the Rieske protein, core 4, core 5 and apocytochrome b.</text>
</comment>
<evidence type="ECO:0000256" key="3">
    <source>
        <dbReference type="ARBA" id="ARBA00022692"/>
    </source>
</evidence>
<feature type="region of interest" description="Disordered" evidence="11">
    <location>
        <begin position="73"/>
        <end position="92"/>
    </location>
</feature>
<proteinExistence type="inferred from homology"/>
<keyword evidence="4 10" id="KW-0999">Mitochondrion inner membrane</keyword>
<evidence type="ECO:0000313" key="13">
    <source>
        <dbReference type="Proteomes" id="UP001140217"/>
    </source>
</evidence>
<keyword evidence="7" id="KW-0472">Membrane</keyword>
<comment type="caution">
    <text evidence="12">The sequence shown here is derived from an EMBL/GenBank/DDBJ whole genome shotgun (WGS) entry which is preliminary data.</text>
</comment>
<dbReference type="Pfam" id="PF07960">
    <property type="entry name" value="CBP4"/>
    <property type="match status" value="1"/>
</dbReference>
<evidence type="ECO:0000256" key="7">
    <source>
        <dbReference type="ARBA" id="ARBA00023136"/>
    </source>
</evidence>
<dbReference type="GO" id="GO:0005743">
    <property type="term" value="C:mitochondrial inner membrane"/>
    <property type="evidence" value="ECO:0007669"/>
    <property type="project" value="UniProtKB-SubCell"/>
</dbReference>
<evidence type="ECO:0000256" key="1">
    <source>
        <dbReference type="ARBA" id="ARBA00004167"/>
    </source>
</evidence>
<evidence type="ECO:0000256" key="5">
    <source>
        <dbReference type="ARBA" id="ARBA00022989"/>
    </source>
</evidence>
<evidence type="ECO:0000256" key="4">
    <source>
        <dbReference type="ARBA" id="ARBA00022792"/>
    </source>
</evidence>
<evidence type="ECO:0000256" key="9">
    <source>
        <dbReference type="ARBA" id="ARBA00025413"/>
    </source>
</evidence>
<evidence type="ECO:0000256" key="11">
    <source>
        <dbReference type="SAM" id="MobiDB-lite"/>
    </source>
</evidence>
<keyword evidence="8 10" id="KW-0143">Chaperone</keyword>
<evidence type="ECO:0000313" key="12">
    <source>
        <dbReference type="EMBL" id="KAJ2776023.1"/>
    </source>
</evidence>
<name>A0A9W8H3V8_9FUNG</name>
<comment type="similarity">
    <text evidence="2 10">Belongs to the CBP4 family.</text>
</comment>
<evidence type="ECO:0000256" key="8">
    <source>
        <dbReference type="ARBA" id="ARBA00023186"/>
    </source>
</evidence>
<sequence length="92" mass="10198">MSFRRGLVAFVGVVGTGVLLRYTIVPDEQQLLARLSPELRADHERRKAQRREHHDAVMAQILESAKADRPIWDVSAAQSRDRTGTSAGTSAD</sequence>
<dbReference type="GO" id="GO:0034551">
    <property type="term" value="P:mitochondrial respiratory chain complex III assembly"/>
    <property type="evidence" value="ECO:0007669"/>
    <property type="project" value="TreeGrafter"/>
</dbReference>
<dbReference type="AlphaFoldDB" id="A0A9W8H3V8"/>
<keyword evidence="13" id="KW-1185">Reference proteome</keyword>